<dbReference type="PANTHER" id="PTHR19353:SF19">
    <property type="entry name" value="DELTA(5) FATTY ACID DESATURASE C-RELATED"/>
    <property type="match status" value="1"/>
</dbReference>
<protein>
    <recommendedName>
        <fullName evidence="2">Fatty acid desaturase domain-containing protein</fullName>
    </recommendedName>
</protein>
<dbReference type="GO" id="GO:0008610">
    <property type="term" value="P:lipid biosynthetic process"/>
    <property type="evidence" value="ECO:0007669"/>
    <property type="project" value="UniProtKB-ARBA"/>
</dbReference>
<evidence type="ECO:0000256" key="1">
    <source>
        <dbReference type="SAM" id="Phobius"/>
    </source>
</evidence>
<feature type="transmembrane region" description="Helical" evidence="1">
    <location>
        <begin position="29"/>
        <end position="50"/>
    </location>
</feature>
<keyword evidence="1" id="KW-0812">Transmembrane</keyword>
<dbReference type="GO" id="GO:0016717">
    <property type="term" value="F:oxidoreductase activity, acting on paired donors, with oxidation of a pair of donors resulting in the reduction of molecular oxygen to two molecules of water"/>
    <property type="evidence" value="ECO:0007669"/>
    <property type="project" value="TreeGrafter"/>
</dbReference>
<dbReference type="Proteomes" id="UP000094849">
    <property type="component" value="Unassembled WGS sequence"/>
</dbReference>
<dbReference type="AlphaFoldDB" id="A0A1E2UQ77"/>
<dbReference type="Pfam" id="PF00487">
    <property type="entry name" value="FA_desaturase"/>
    <property type="match status" value="1"/>
</dbReference>
<feature type="transmembrane region" description="Helical" evidence="1">
    <location>
        <begin position="189"/>
        <end position="209"/>
    </location>
</feature>
<dbReference type="EMBL" id="LVJZ01000003">
    <property type="protein sequence ID" value="ODB96869.1"/>
    <property type="molecule type" value="Genomic_DNA"/>
</dbReference>
<gene>
    <name evidence="3" type="ORF">A3196_08915</name>
</gene>
<feature type="transmembrane region" description="Helical" evidence="1">
    <location>
        <begin position="56"/>
        <end position="75"/>
    </location>
</feature>
<feature type="transmembrane region" description="Helical" evidence="1">
    <location>
        <begin position="255"/>
        <end position="272"/>
    </location>
</feature>
<evidence type="ECO:0000313" key="3">
    <source>
        <dbReference type="EMBL" id="ODB96869.1"/>
    </source>
</evidence>
<keyword evidence="4" id="KW-1185">Reference proteome</keyword>
<dbReference type="GO" id="GO:0016020">
    <property type="term" value="C:membrane"/>
    <property type="evidence" value="ECO:0007669"/>
    <property type="project" value="TreeGrafter"/>
</dbReference>
<feature type="domain" description="Fatty acid desaturase" evidence="2">
    <location>
        <begin position="55"/>
        <end position="292"/>
    </location>
</feature>
<accession>A0A1E2UQ77</accession>
<dbReference type="OrthoDB" id="9800167at2"/>
<name>A0A1E2UQ77_9GAMM</name>
<keyword evidence="1" id="KW-1133">Transmembrane helix</keyword>
<feature type="transmembrane region" description="Helical" evidence="1">
    <location>
        <begin position="215"/>
        <end position="234"/>
    </location>
</feature>
<dbReference type="STRING" id="1818881.A3196_08915"/>
<dbReference type="PANTHER" id="PTHR19353">
    <property type="entry name" value="FATTY ACID DESATURASE 2"/>
    <property type="match status" value="1"/>
</dbReference>
<proteinExistence type="predicted"/>
<dbReference type="InterPro" id="IPR012171">
    <property type="entry name" value="Fatty_acid_desaturase"/>
</dbReference>
<sequence>MNQPKISWYRTPLSRQQLSSLMKKSDLKGALYIFLHLTLLLISGSAAYYFLQQQAWMIGLITLALHGAVYAFLGWSGAGHELMHRTVFKSKGLNDLFYKLFAFLSWNNPYYFSVSHAYHHKYTVHKELDQEVILPQKLSIGSWLWAVSFNLPLCYRAIKITTENSLGILRGSWSDRLFPNKWSKQRKKVIHWARFLLAGQLLLAGMFITSGHWPLVFVITLAPFILSWFNVVLATGQHFGMQANVTDFRKNSRTILLNPLLAFLYWQMNYHIEHHMYPNVPFHNLKQLHRLIAYDTPAPTLGLTGLIKEMWTDTHASAKVVQ</sequence>
<dbReference type="InterPro" id="IPR005804">
    <property type="entry name" value="FA_desaturase_dom"/>
</dbReference>
<comment type="caution">
    <text evidence="3">The sequence shown here is derived from an EMBL/GenBank/DDBJ whole genome shotgun (WGS) entry which is preliminary data.</text>
</comment>
<evidence type="ECO:0000259" key="2">
    <source>
        <dbReference type="Pfam" id="PF00487"/>
    </source>
</evidence>
<organism evidence="3 4">
    <name type="scientific">Candidatus Thiodiazotropha endoloripes</name>
    <dbReference type="NCBI Taxonomy" id="1818881"/>
    <lineage>
        <taxon>Bacteria</taxon>
        <taxon>Pseudomonadati</taxon>
        <taxon>Pseudomonadota</taxon>
        <taxon>Gammaproteobacteria</taxon>
        <taxon>Chromatiales</taxon>
        <taxon>Sedimenticolaceae</taxon>
        <taxon>Candidatus Thiodiazotropha</taxon>
    </lineage>
</organism>
<dbReference type="RefSeq" id="WP_069013956.1">
    <property type="nucleotide sequence ID" value="NZ_LVJW01000003.1"/>
</dbReference>
<keyword evidence="1" id="KW-0472">Membrane</keyword>
<evidence type="ECO:0000313" key="4">
    <source>
        <dbReference type="Proteomes" id="UP000094849"/>
    </source>
</evidence>
<reference evidence="3 4" key="1">
    <citation type="submission" date="2016-03" db="EMBL/GenBank/DDBJ databases">
        <title>Chemosynthetic sulphur-oxidizing symbionts of marine invertebrate animals are capable of nitrogen fixation.</title>
        <authorList>
            <person name="Petersen J.M."/>
            <person name="Kemper A."/>
            <person name="Gruber-Vodicka H."/>
            <person name="Cardini U."/>
            <person name="Geest Mvander."/>
            <person name="Kleiner M."/>
            <person name="Bulgheresi S."/>
            <person name="Fussmann M."/>
            <person name="Herbold C."/>
            <person name="Seah B.K.B."/>
            <person name="Antony C.Paul."/>
            <person name="Liu D."/>
            <person name="Belitz A."/>
            <person name="Weber M."/>
        </authorList>
    </citation>
    <scope>NUCLEOTIDE SEQUENCE [LARGE SCALE GENOMIC DNA]</scope>
    <source>
        <strain evidence="3">G_D</strain>
    </source>
</reference>